<dbReference type="Gene3D" id="3.30.530.20">
    <property type="match status" value="1"/>
</dbReference>
<dbReference type="RefSeq" id="WP_156230999.1">
    <property type="nucleotide sequence ID" value="NZ_CP046455.1"/>
</dbReference>
<evidence type="ECO:0000256" key="2">
    <source>
        <dbReference type="SAM" id="MobiDB-lite"/>
    </source>
</evidence>
<dbReference type="EMBL" id="CP046455">
    <property type="protein sequence ID" value="QGU07510.1"/>
    <property type="molecule type" value="Genomic_DNA"/>
</dbReference>
<reference evidence="5 6" key="1">
    <citation type="submission" date="2019-11" db="EMBL/GenBank/DDBJ databases">
        <title>Complete genome sequence of Corynebacterium kalinowskii 1959, a novel Corynebacterium species isolated from soil of a small paddock in Vilsendorf, Germany.</title>
        <authorList>
            <person name="Schaffert L."/>
            <person name="Ruwe M."/>
            <person name="Milse J."/>
            <person name="Hanuschka K."/>
            <person name="Ortseifen V."/>
            <person name="Droste J."/>
            <person name="Brandt D."/>
            <person name="Schlueter L."/>
            <person name="Kutter Y."/>
            <person name="Vinke S."/>
            <person name="Viehoefer P."/>
            <person name="Jacob L."/>
            <person name="Luebke N.-C."/>
            <person name="Schulte-Berndt E."/>
            <person name="Hain C."/>
            <person name="Linder M."/>
            <person name="Schmidt P."/>
            <person name="Wollenschlaeger L."/>
            <person name="Luttermann T."/>
            <person name="Thieme E."/>
            <person name="Hassa J."/>
            <person name="Haak M."/>
            <person name="Wittchen M."/>
            <person name="Mentz A."/>
            <person name="Persicke M."/>
            <person name="Busche T."/>
            <person name="Ruckert C."/>
        </authorList>
    </citation>
    <scope>NUCLEOTIDE SEQUENCE [LARGE SCALE GENOMIC DNA]</scope>
    <source>
        <strain evidence="5 6">2039</strain>
    </source>
</reference>
<dbReference type="InterPro" id="IPR023393">
    <property type="entry name" value="START-like_dom_sf"/>
</dbReference>
<evidence type="ECO:0000259" key="4">
    <source>
        <dbReference type="Pfam" id="PF08338"/>
    </source>
</evidence>
<dbReference type="InterPro" id="IPR010099">
    <property type="entry name" value="SDR39U1"/>
</dbReference>
<dbReference type="Gene3D" id="3.40.50.720">
    <property type="entry name" value="NAD(P)-binding Rossmann-like Domain"/>
    <property type="match status" value="1"/>
</dbReference>
<dbReference type="CDD" id="cd07820">
    <property type="entry name" value="SRPBCC_3"/>
    <property type="match status" value="1"/>
</dbReference>
<evidence type="ECO:0000313" key="6">
    <source>
        <dbReference type="Proteomes" id="UP000424462"/>
    </source>
</evidence>
<evidence type="ECO:0000313" key="5">
    <source>
        <dbReference type="EMBL" id="QGU07510.1"/>
    </source>
</evidence>
<sequence>MSLTASHIVPAPREFVWEWHTRPGALTRLAPPFLSMTPIQQAERLSDGTTIFALPAGLKWVSRHDLSAYRRGHQFTDVCTSAPFKLMANWRHIHAFADHQDGTLITDTVSTRLPGASLAPMFAYRQHQLIEDILALRRFEEFTPRDTGGEPRSLVIAMTGSRGFIGRALSAQLSTAGHQVIQLVRKTPKPGQRQWDPFYPAADLLEGVDVLVHLAGEPISSRFNEAHKKAVRESRIEPTRRLAQLVGDSPTCRTMVSASAIGYYGADRSGEKLNESATAGDDFLAEVIRDWEEATAPAAESGARTVQIRTGLVLSGLGGLLPPLRTLSSAGLGGDIGDGNFWMSWIAIDDLTDIYLRAILDAELSGPVNAVAPSPVINHDFMAALSTSLHRPKLFQIPSIGPRMVLGKEGAQQVALADQKVIPEVLQGLGHHFRYPSLNSALAHELGFEEIMGMKQKGGLVEKTEAAEPAVLPEDSSVPAESLEKKPGETESAPKTAGQQLDGHVLEEDPQTGAWSDS</sequence>
<dbReference type="AlphaFoldDB" id="A0A6B8WBW7"/>
<dbReference type="PANTHER" id="PTHR11092">
    <property type="entry name" value="SUGAR NUCLEOTIDE EPIMERASE RELATED"/>
    <property type="match status" value="1"/>
</dbReference>
<gene>
    <name evidence="5" type="ORF">COCCU_07885</name>
</gene>
<feature type="domain" description="DUF1731" evidence="4">
    <location>
        <begin position="397"/>
        <end position="444"/>
    </location>
</feature>
<dbReference type="SUPFAM" id="SSF55961">
    <property type="entry name" value="Bet v1-like"/>
    <property type="match status" value="1"/>
</dbReference>
<evidence type="ECO:0000259" key="3">
    <source>
        <dbReference type="Pfam" id="PF01370"/>
    </source>
</evidence>
<accession>A0A6B8WBW7</accession>
<dbReference type="Proteomes" id="UP000424462">
    <property type="component" value="Chromosome"/>
</dbReference>
<dbReference type="InterPro" id="IPR013549">
    <property type="entry name" value="DUF1731"/>
</dbReference>
<comment type="similarity">
    <text evidence="1">Belongs to the NAD(P)-dependent epimerase/dehydratase family. SDR39U1 subfamily.</text>
</comment>
<protein>
    <submittedName>
        <fullName evidence="5">Epimerase family protein</fullName>
    </submittedName>
</protein>
<dbReference type="KEGG" id="cok:COCCU_07885"/>
<keyword evidence="6" id="KW-1185">Reference proteome</keyword>
<dbReference type="InterPro" id="IPR036291">
    <property type="entry name" value="NAD(P)-bd_dom_sf"/>
</dbReference>
<dbReference type="Pfam" id="PF01370">
    <property type="entry name" value="Epimerase"/>
    <property type="match status" value="1"/>
</dbReference>
<dbReference type="NCBIfam" id="TIGR01777">
    <property type="entry name" value="yfcH"/>
    <property type="match status" value="1"/>
</dbReference>
<dbReference type="InterPro" id="IPR001509">
    <property type="entry name" value="Epimerase_deHydtase"/>
</dbReference>
<dbReference type="PANTHER" id="PTHR11092:SF0">
    <property type="entry name" value="EPIMERASE FAMILY PROTEIN SDR39U1"/>
    <property type="match status" value="1"/>
</dbReference>
<dbReference type="Pfam" id="PF08338">
    <property type="entry name" value="DUF1731"/>
    <property type="match status" value="1"/>
</dbReference>
<feature type="domain" description="NAD-dependent epimerase/dehydratase" evidence="3">
    <location>
        <begin position="156"/>
        <end position="270"/>
    </location>
</feature>
<evidence type="ECO:0000256" key="1">
    <source>
        <dbReference type="ARBA" id="ARBA00009353"/>
    </source>
</evidence>
<name>A0A6B8WBW7_9CORY</name>
<organism evidence="5 6">
    <name type="scientific">Corynebacterium occultum</name>
    <dbReference type="NCBI Taxonomy" id="2675219"/>
    <lineage>
        <taxon>Bacteria</taxon>
        <taxon>Bacillati</taxon>
        <taxon>Actinomycetota</taxon>
        <taxon>Actinomycetes</taxon>
        <taxon>Mycobacteriales</taxon>
        <taxon>Corynebacteriaceae</taxon>
        <taxon>Corynebacterium</taxon>
    </lineage>
</organism>
<proteinExistence type="inferred from homology"/>
<dbReference type="SUPFAM" id="SSF51735">
    <property type="entry name" value="NAD(P)-binding Rossmann-fold domains"/>
    <property type="match status" value="1"/>
</dbReference>
<feature type="region of interest" description="Disordered" evidence="2">
    <location>
        <begin position="462"/>
        <end position="518"/>
    </location>
</feature>